<dbReference type="PANTHER" id="PTHR48103:SF2">
    <property type="entry name" value="MIDASIN"/>
    <property type="match status" value="1"/>
</dbReference>
<feature type="domain" description="ATPase dynein-related AAA" evidence="3">
    <location>
        <begin position="4"/>
        <end position="102"/>
    </location>
</feature>
<dbReference type="GO" id="GO:0005524">
    <property type="term" value="F:ATP binding"/>
    <property type="evidence" value="ECO:0007669"/>
    <property type="project" value="UniProtKB-KW"/>
</dbReference>
<dbReference type="GO" id="GO:0000055">
    <property type="term" value="P:ribosomal large subunit export from nucleus"/>
    <property type="evidence" value="ECO:0007669"/>
    <property type="project" value="TreeGrafter"/>
</dbReference>
<dbReference type="InterPro" id="IPR027417">
    <property type="entry name" value="P-loop_NTPase"/>
</dbReference>
<organism evidence="4 5">
    <name type="scientific">Entamoeba invadens IP1</name>
    <dbReference type="NCBI Taxonomy" id="370355"/>
    <lineage>
        <taxon>Eukaryota</taxon>
        <taxon>Amoebozoa</taxon>
        <taxon>Evosea</taxon>
        <taxon>Archamoebae</taxon>
        <taxon>Mastigamoebida</taxon>
        <taxon>Entamoebidae</taxon>
        <taxon>Entamoeba</taxon>
    </lineage>
</organism>
<evidence type="ECO:0000313" key="5">
    <source>
        <dbReference type="Proteomes" id="UP000014680"/>
    </source>
</evidence>
<accession>L7FL68</accession>
<evidence type="ECO:0000256" key="2">
    <source>
        <dbReference type="ARBA" id="ARBA00022840"/>
    </source>
</evidence>
<dbReference type="KEGG" id="eiv:EIN_000220"/>
<dbReference type="GO" id="GO:0030687">
    <property type="term" value="C:preribosome, large subunit precursor"/>
    <property type="evidence" value="ECO:0007669"/>
    <property type="project" value="TreeGrafter"/>
</dbReference>
<sequence>MVRVNNHEQTDVQEYLGSYVPTEDGKLVFQEGILVEAVRKGNWIVLDELNLAPSEVLEALNRLLEFNKELYIPETQEVVKPHPQFMLFATQNPPNTYGGRKHLSCCLEIELPNYNLTKYLKMK</sequence>
<dbReference type="Proteomes" id="UP000014680">
    <property type="component" value="Unassembled WGS sequence"/>
</dbReference>
<gene>
    <name evidence="4" type="ORF">EIN_000220</name>
</gene>
<proteinExistence type="predicted"/>
<keyword evidence="2" id="KW-0067">ATP-binding</keyword>
<name>L7FL68_ENTIV</name>
<dbReference type="AlphaFoldDB" id="L7FL68"/>
<dbReference type="OrthoDB" id="5186at2759"/>
<dbReference type="GeneID" id="14882578"/>
<keyword evidence="5" id="KW-1185">Reference proteome</keyword>
<dbReference type="GO" id="GO:0016887">
    <property type="term" value="F:ATP hydrolysis activity"/>
    <property type="evidence" value="ECO:0007669"/>
    <property type="project" value="InterPro"/>
</dbReference>
<protein>
    <recommendedName>
        <fullName evidence="3">ATPase dynein-related AAA domain-containing protein</fullName>
    </recommendedName>
</protein>
<dbReference type="GO" id="GO:0005634">
    <property type="term" value="C:nucleus"/>
    <property type="evidence" value="ECO:0007669"/>
    <property type="project" value="TreeGrafter"/>
</dbReference>
<keyword evidence="1" id="KW-0547">Nucleotide-binding</keyword>
<dbReference type="VEuPathDB" id="AmoebaDB:EIN_000220"/>
<dbReference type="EMBL" id="KB207260">
    <property type="protein sequence ID" value="ELP83599.1"/>
    <property type="molecule type" value="Genomic_DNA"/>
</dbReference>
<dbReference type="RefSeq" id="XP_004182945.1">
    <property type="nucleotide sequence ID" value="XM_004182897.1"/>
</dbReference>
<dbReference type="SUPFAM" id="SSF52540">
    <property type="entry name" value="P-loop containing nucleoside triphosphate hydrolases"/>
    <property type="match status" value="1"/>
</dbReference>
<evidence type="ECO:0000256" key="1">
    <source>
        <dbReference type="ARBA" id="ARBA00022741"/>
    </source>
</evidence>
<dbReference type="Gene3D" id="3.40.50.300">
    <property type="entry name" value="P-loop containing nucleotide triphosphate hydrolases"/>
    <property type="match status" value="1"/>
</dbReference>
<dbReference type="InterPro" id="IPR011704">
    <property type="entry name" value="ATPase_dyneun-rel_AAA"/>
</dbReference>
<evidence type="ECO:0000259" key="3">
    <source>
        <dbReference type="Pfam" id="PF07728"/>
    </source>
</evidence>
<dbReference type="GO" id="GO:0000027">
    <property type="term" value="P:ribosomal large subunit assembly"/>
    <property type="evidence" value="ECO:0007669"/>
    <property type="project" value="TreeGrafter"/>
</dbReference>
<evidence type="ECO:0000313" key="4">
    <source>
        <dbReference type="EMBL" id="ELP83599.1"/>
    </source>
</evidence>
<dbReference type="Pfam" id="PF07728">
    <property type="entry name" value="AAA_5"/>
    <property type="match status" value="1"/>
</dbReference>
<dbReference type="PANTHER" id="PTHR48103">
    <property type="entry name" value="MIDASIN-RELATED"/>
    <property type="match status" value="1"/>
</dbReference>
<reference evidence="4 5" key="1">
    <citation type="submission" date="2012-10" db="EMBL/GenBank/DDBJ databases">
        <authorList>
            <person name="Zafar N."/>
            <person name="Inman J."/>
            <person name="Hall N."/>
            <person name="Lorenzi H."/>
            <person name="Caler E."/>
        </authorList>
    </citation>
    <scope>NUCLEOTIDE SEQUENCE [LARGE SCALE GENOMIC DNA]</scope>
    <source>
        <strain evidence="4 5">IP1</strain>
    </source>
</reference>